<name>A0ABT3VBG2_9ACTN</name>
<protein>
    <recommendedName>
        <fullName evidence="4">Preprotein translocase YidC</fullName>
    </recommendedName>
</protein>
<gene>
    <name evidence="2" type="ORF">K3769_31800</name>
</gene>
<comment type="caution">
    <text evidence="2">The sequence shown here is derived from an EMBL/GenBank/DDBJ whole genome shotgun (WGS) entry which is preliminary data.</text>
</comment>
<dbReference type="RefSeq" id="WP_267029701.1">
    <property type="nucleotide sequence ID" value="NZ_JAIFZO010000002.1"/>
</dbReference>
<reference evidence="2" key="1">
    <citation type="journal article" date="2022" name="bioRxiv">
        <title>Discovery and biosynthetic assessment of Streptomyces ortus sp nov. isolated from a deep-sea sponge.</title>
        <authorList>
            <person name="Williams S.E."/>
        </authorList>
    </citation>
    <scope>NUCLEOTIDE SEQUENCE</scope>
    <source>
        <strain evidence="2">A15ISP2-DRY2</strain>
    </source>
</reference>
<feature type="compositionally biased region" description="Acidic residues" evidence="1">
    <location>
        <begin position="63"/>
        <end position="72"/>
    </location>
</feature>
<evidence type="ECO:0000313" key="3">
    <source>
        <dbReference type="Proteomes" id="UP001165590"/>
    </source>
</evidence>
<accession>A0ABT3VBG2</accession>
<evidence type="ECO:0008006" key="4">
    <source>
        <dbReference type="Google" id="ProtNLM"/>
    </source>
</evidence>
<feature type="region of interest" description="Disordered" evidence="1">
    <location>
        <begin position="1"/>
        <end position="72"/>
    </location>
</feature>
<dbReference type="Proteomes" id="UP001165590">
    <property type="component" value="Unassembled WGS sequence"/>
</dbReference>
<keyword evidence="3" id="KW-1185">Reference proteome</keyword>
<feature type="compositionally biased region" description="Basic residues" evidence="1">
    <location>
        <begin position="20"/>
        <end position="29"/>
    </location>
</feature>
<evidence type="ECO:0000256" key="1">
    <source>
        <dbReference type="SAM" id="MobiDB-lite"/>
    </source>
</evidence>
<dbReference type="EMBL" id="JAIFZO010000002">
    <property type="protein sequence ID" value="MCX4237275.1"/>
    <property type="molecule type" value="Genomic_DNA"/>
</dbReference>
<evidence type="ECO:0000313" key="2">
    <source>
        <dbReference type="EMBL" id="MCX4237275.1"/>
    </source>
</evidence>
<organism evidence="2 3">
    <name type="scientific">Streptomyces ortus</name>
    <dbReference type="NCBI Taxonomy" id="2867268"/>
    <lineage>
        <taxon>Bacteria</taxon>
        <taxon>Bacillati</taxon>
        <taxon>Actinomycetota</taxon>
        <taxon>Actinomycetes</taxon>
        <taxon>Kitasatosporales</taxon>
        <taxon>Streptomycetaceae</taxon>
        <taxon>Streptomyces</taxon>
    </lineage>
</organism>
<sequence>MSDDEQATAAVPEPEEPPARRRRTVRRRGGYMATGQVATDGVVLPSSVTVSEQPAVPAPESQDAADDEGADG</sequence>
<proteinExistence type="predicted"/>